<dbReference type="SUPFAM" id="SSF51206">
    <property type="entry name" value="cAMP-binding domain-like"/>
    <property type="match status" value="1"/>
</dbReference>
<keyword evidence="2" id="KW-0418">Kinase</keyword>
<keyword evidence="2" id="KW-0808">Transferase</keyword>
<dbReference type="RefSeq" id="WP_072861798.1">
    <property type="nucleotide sequence ID" value="NZ_FQUX01000003.1"/>
</dbReference>
<name>A0A1M5ABI2_9FLAO</name>
<protein>
    <submittedName>
        <fullName evidence="2">cAMP-binding domain of CRP or a regulatory subunit of cAMP-dependent protein kinases</fullName>
    </submittedName>
</protein>
<dbReference type="InterPro" id="IPR000595">
    <property type="entry name" value="cNMP-bd_dom"/>
</dbReference>
<reference evidence="3" key="1">
    <citation type="submission" date="2016-11" db="EMBL/GenBank/DDBJ databases">
        <authorList>
            <person name="Varghese N."/>
            <person name="Submissions S."/>
        </authorList>
    </citation>
    <scope>NUCLEOTIDE SEQUENCE [LARGE SCALE GENOMIC DNA]</scope>
    <source>
        <strain evidence="3">DSM 17539</strain>
    </source>
</reference>
<evidence type="ECO:0000313" key="2">
    <source>
        <dbReference type="EMBL" id="SHF27623.1"/>
    </source>
</evidence>
<dbReference type="CDD" id="cd00038">
    <property type="entry name" value="CAP_ED"/>
    <property type="match status" value="1"/>
</dbReference>
<dbReference type="EMBL" id="FQUX01000003">
    <property type="protein sequence ID" value="SHF27623.1"/>
    <property type="molecule type" value="Genomic_DNA"/>
</dbReference>
<organism evidence="2 3">
    <name type="scientific">Arenibacter palladensis</name>
    <dbReference type="NCBI Taxonomy" id="237373"/>
    <lineage>
        <taxon>Bacteria</taxon>
        <taxon>Pseudomonadati</taxon>
        <taxon>Bacteroidota</taxon>
        <taxon>Flavobacteriia</taxon>
        <taxon>Flavobacteriales</taxon>
        <taxon>Flavobacteriaceae</taxon>
        <taxon>Arenibacter</taxon>
    </lineage>
</organism>
<dbReference type="Proteomes" id="UP000184406">
    <property type="component" value="Unassembled WGS sequence"/>
</dbReference>
<dbReference type="OrthoDB" id="1092431at2"/>
<evidence type="ECO:0000313" key="3">
    <source>
        <dbReference type="Proteomes" id="UP000184406"/>
    </source>
</evidence>
<sequence>MYDLLIGNIKELVPITEDESKLIQKSFEPVYLKKKQFLLQSGEYSNHMRFISQGCVKLYSIDELGAEHILQFGISGWWINDLYAYLTQKPATFFIQAITQSTVLQIHRDRLDELFDKIHMMDRFFRIKTQNGYVALQERTINSMSQSAEQRYLEFLGRYRDIEQQIPQYMLASYLGVTPEHLSTIRKNIRDY</sequence>
<dbReference type="Pfam" id="PF00027">
    <property type="entry name" value="cNMP_binding"/>
    <property type="match status" value="1"/>
</dbReference>
<dbReference type="InterPro" id="IPR014710">
    <property type="entry name" value="RmlC-like_jellyroll"/>
</dbReference>
<keyword evidence="3" id="KW-1185">Reference proteome</keyword>
<feature type="domain" description="Cyclic nucleotide-binding" evidence="1">
    <location>
        <begin position="11"/>
        <end position="115"/>
    </location>
</feature>
<dbReference type="PROSITE" id="PS50042">
    <property type="entry name" value="CNMP_BINDING_3"/>
    <property type="match status" value="1"/>
</dbReference>
<dbReference type="AlphaFoldDB" id="A0A1M5ABI2"/>
<accession>A0A1M5ABI2</accession>
<gene>
    <name evidence="2" type="ORF">SAMN03080594_103176</name>
</gene>
<dbReference type="GO" id="GO:0016301">
    <property type="term" value="F:kinase activity"/>
    <property type="evidence" value="ECO:0007669"/>
    <property type="project" value="UniProtKB-KW"/>
</dbReference>
<dbReference type="Gene3D" id="2.60.120.10">
    <property type="entry name" value="Jelly Rolls"/>
    <property type="match status" value="1"/>
</dbReference>
<evidence type="ECO:0000259" key="1">
    <source>
        <dbReference type="PROSITE" id="PS50042"/>
    </source>
</evidence>
<dbReference type="InterPro" id="IPR018490">
    <property type="entry name" value="cNMP-bd_dom_sf"/>
</dbReference>
<proteinExistence type="predicted"/>